<dbReference type="NCBIfam" id="TIGR00277">
    <property type="entry name" value="HDIG"/>
    <property type="match status" value="1"/>
</dbReference>
<dbReference type="InterPro" id="IPR003607">
    <property type="entry name" value="HD/PDEase_dom"/>
</dbReference>
<dbReference type="SMART" id="SM00471">
    <property type="entry name" value="HDc"/>
    <property type="match status" value="1"/>
</dbReference>
<protein>
    <submittedName>
        <fullName evidence="3">Unannotated protein</fullName>
    </submittedName>
</protein>
<dbReference type="PROSITE" id="PS51831">
    <property type="entry name" value="HD"/>
    <property type="match status" value="1"/>
</dbReference>
<reference evidence="3" key="1">
    <citation type="submission" date="2020-05" db="EMBL/GenBank/DDBJ databases">
        <authorList>
            <person name="Chiriac C."/>
            <person name="Salcher M."/>
            <person name="Ghai R."/>
            <person name="Kavagutti S V."/>
        </authorList>
    </citation>
    <scope>NUCLEOTIDE SEQUENCE</scope>
</reference>
<dbReference type="AlphaFoldDB" id="A0A6J7MSU1"/>
<sequence length="409" mass="45201">MRIPAGYDGDDAERFVVEPVKETVRSPFARDRARVLHSVGLRRLAAKTQVMLAGVADFPRTRLTHTLEVAQIARELGDALGCDADVVEVAGLAHDLGHPPFGHNGEEELDRLAHGIGGFEGNAQTLRVLARLEAKITDETGASAGLNLTRASLDASCKYPWPRKPGLRKFGCYADDAGVFDWLRRGAPGERTCLEEQVMDWSDDVAYSVHDAEDAVHSGLLDLAQFRSASVQQELVAIARERYAPDRDIHALTEAMGRLTSLEYWPGQFDGSMASLVELKTFTSYLIGRFCVSAQIATQIEYGSEPLTRYAANLVVPDEVRDEVSVMKAVAVKYVMNRPGADAEYARQREVIAELVHGLTLDEGRSLEPWLKPTFDAATTDAQRFRVIIDQVASLTDVSVIDWHRRIVR</sequence>
<dbReference type="PANTHER" id="PTHR11373:SF32">
    <property type="entry name" value="DEOXYGUANOSINETRIPHOSPHATE TRIPHOSPHOHYDROLASE"/>
    <property type="match status" value="1"/>
</dbReference>
<gene>
    <name evidence="3" type="ORF">UFOPK3957_00607</name>
</gene>
<dbReference type="NCBIfam" id="NF002829">
    <property type="entry name" value="PRK03007.1"/>
    <property type="match status" value="1"/>
</dbReference>
<dbReference type="EMBL" id="CAFBOM010000079">
    <property type="protein sequence ID" value="CAB4983846.1"/>
    <property type="molecule type" value="Genomic_DNA"/>
</dbReference>
<proteinExistence type="predicted"/>
<evidence type="ECO:0000259" key="2">
    <source>
        <dbReference type="PROSITE" id="PS51831"/>
    </source>
</evidence>
<dbReference type="GO" id="GO:0008832">
    <property type="term" value="F:dGTPase activity"/>
    <property type="evidence" value="ECO:0007669"/>
    <property type="project" value="TreeGrafter"/>
</dbReference>
<dbReference type="InterPro" id="IPR006675">
    <property type="entry name" value="HDIG_dom"/>
</dbReference>
<dbReference type="InterPro" id="IPR006674">
    <property type="entry name" value="HD_domain"/>
</dbReference>
<dbReference type="Pfam" id="PF01966">
    <property type="entry name" value="HD"/>
    <property type="match status" value="1"/>
</dbReference>
<dbReference type="InterPro" id="IPR006261">
    <property type="entry name" value="dGTPase"/>
</dbReference>
<dbReference type="GO" id="GO:0006203">
    <property type="term" value="P:dGTP catabolic process"/>
    <property type="evidence" value="ECO:0007669"/>
    <property type="project" value="TreeGrafter"/>
</dbReference>
<accession>A0A6J7MSU1</accession>
<keyword evidence="1" id="KW-0378">Hydrolase</keyword>
<name>A0A6J7MSU1_9ZZZZ</name>
<evidence type="ECO:0000313" key="3">
    <source>
        <dbReference type="EMBL" id="CAB4983846.1"/>
    </source>
</evidence>
<dbReference type="PANTHER" id="PTHR11373">
    <property type="entry name" value="DEOXYNUCLEOSIDE TRIPHOSPHATE TRIPHOSPHOHYDROLASE"/>
    <property type="match status" value="1"/>
</dbReference>
<dbReference type="CDD" id="cd00077">
    <property type="entry name" value="HDc"/>
    <property type="match status" value="1"/>
</dbReference>
<feature type="domain" description="HD" evidence="2">
    <location>
        <begin position="62"/>
        <end position="183"/>
    </location>
</feature>
<dbReference type="Pfam" id="PF13286">
    <property type="entry name" value="HD_assoc"/>
    <property type="match status" value="1"/>
</dbReference>
<evidence type="ECO:0000256" key="1">
    <source>
        <dbReference type="ARBA" id="ARBA00022801"/>
    </source>
</evidence>
<dbReference type="InterPro" id="IPR050135">
    <property type="entry name" value="dGTPase-like"/>
</dbReference>
<dbReference type="InterPro" id="IPR026875">
    <property type="entry name" value="PHydrolase_assoc_dom"/>
</dbReference>
<dbReference type="Gene3D" id="1.10.3210.10">
    <property type="entry name" value="Hypothetical protein af1432"/>
    <property type="match status" value="1"/>
</dbReference>
<organism evidence="3">
    <name type="scientific">freshwater metagenome</name>
    <dbReference type="NCBI Taxonomy" id="449393"/>
    <lineage>
        <taxon>unclassified sequences</taxon>
        <taxon>metagenomes</taxon>
        <taxon>ecological metagenomes</taxon>
    </lineage>
</organism>
<dbReference type="SUPFAM" id="SSF109604">
    <property type="entry name" value="HD-domain/PDEase-like"/>
    <property type="match status" value="1"/>
</dbReference>
<dbReference type="NCBIfam" id="TIGR01353">
    <property type="entry name" value="dGTP_triPase"/>
    <property type="match status" value="1"/>
</dbReference>